<evidence type="ECO:0000256" key="1">
    <source>
        <dbReference type="SAM" id="MobiDB-lite"/>
    </source>
</evidence>
<organism evidence="2 3">
    <name type="scientific">Durusdinium trenchii</name>
    <dbReference type="NCBI Taxonomy" id="1381693"/>
    <lineage>
        <taxon>Eukaryota</taxon>
        <taxon>Sar</taxon>
        <taxon>Alveolata</taxon>
        <taxon>Dinophyceae</taxon>
        <taxon>Suessiales</taxon>
        <taxon>Symbiodiniaceae</taxon>
        <taxon>Durusdinium</taxon>
    </lineage>
</organism>
<dbReference type="EMBL" id="CAXAMN010010857">
    <property type="protein sequence ID" value="CAK9032914.1"/>
    <property type="molecule type" value="Genomic_DNA"/>
</dbReference>
<dbReference type="InterPro" id="IPR036236">
    <property type="entry name" value="Znf_C2H2_sf"/>
</dbReference>
<feature type="region of interest" description="Disordered" evidence="1">
    <location>
        <begin position="120"/>
        <end position="177"/>
    </location>
</feature>
<gene>
    <name evidence="2" type="ORF">CCMP2556_LOCUS18853</name>
</gene>
<proteinExistence type="predicted"/>
<feature type="compositionally biased region" description="Basic and acidic residues" evidence="1">
    <location>
        <begin position="18"/>
        <end position="31"/>
    </location>
</feature>
<feature type="compositionally biased region" description="Acidic residues" evidence="1">
    <location>
        <begin position="38"/>
        <end position="50"/>
    </location>
</feature>
<dbReference type="Proteomes" id="UP001642484">
    <property type="component" value="Unassembled WGS sequence"/>
</dbReference>
<feature type="region of interest" description="Disordered" evidence="1">
    <location>
        <begin position="1"/>
        <end position="63"/>
    </location>
</feature>
<dbReference type="SUPFAM" id="SSF57667">
    <property type="entry name" value="beta-beta-alpha zinc fingers"/>
    <property type="match status" value="1"/>
</dbReference>
<evidence type="ECO:0000313" key="2">
    <source>
        <dbReference type="EMBL" id="CAK9032914.1"/>
    </source>
</evidence>
<comment type="caution">
    <text evidence="2">The sequence shown here is derived from an EMBL/GenBank/DDBJ whole genome shotgun (WGS) entry which is preliminary data.</text>
</comment>
<evidence type="ECO:0000313" key="3">
    <source>
        <dbReference type="Proteomes" id="UP001642484"/>
    </source>
</evidence>
<keyword evidence="3" id="KW-1185">Reference proteome</keyword>
<name>A0ABP0L2T9_9DINO</name>
<feature type="compositionally biased region" description="Basic and acidic residues" evidence="1">
    <location>
        <begin position="133"/>
        <end position="147"/>
    </location>
</feature>
<accession>A0ABP0L2T9</accession>
<dbReference type="Gene3D" id="3.30.160.60">
    <property type="entry name" value="Classic Zinc Finger"/>
    <property type="match status" value="1"/>
</dbReference>
<protein>
    <submittedName>
        <fullName evidence="2">Uncharacterized protein</fullName>
    </submittedName>
</protein>
<sequence>MIKRAVLWDEADDDSDEEITHHQQQKLERRLLPGAERGEDDEGSEEESADSDPPVPPEEPAFRGKFRCQLCPEKILINEKHMEVHLQSAYHKRNVHRFERAKAMGVEAFEAECLAKAEAREKASTMPSRKNQKNREFWQRRKAEKKAAKAKKKERKTVAAAGKGKVKKAQSKAAKEG</sequence>
<reference evidence="2 3" key="1">
    <citation type="submission" date="2024-02" db="EMBL/GenBank/DDBJ databases">
        <authorList>
            <person name="Chen Y."/>
            <person name="Shah S."/>
            <person name="Dougan E. K."/>
            <person name="Thang M."/>
            <person name="Chan C."/>
        </authorList>
    </citation>
    <scope>NUCLEOTIDE SEQUENCE [LARGE SCALE GENOMIC DNA]</scope>
</reference>